<keyword evidence="16" id="KW-1185">Reference proteome</keyword>
<dbReference type="Gene3D" id="3.30.50.10">
    <property type="entry name" value="Erythroid Transcription Factor GATA-1, subunit A"/>
    <property type="match status" value="1"/>
</dbReference>
<dbReference type="SMART" id="SM00430">
    <property type="entry name" value="HOLI"/>
    <property type="match status" value="1"/>
</dbReference>
<dbReference type="WBParaSite" id="BXY_0797900.1">
    <property type="protein sequence ID" value="BXY_0797900.1"/>
    <property type="gene ID" value="BXY_0797900"/>
</dbReference>
<reference evidence="17" key="1">
    <citation type="submission" date="2016-11" db="UniProtKB">
        <authorList>
            <consortium name="WormBaseParasite"/>
        </authorList>
    </citation>
    <scope>IDENTIFICATION</scope>
</reference>
<evidence type="ECO:0000256" key="2">
    <source>
        <dbReference type="ARBA" id="ARBA00005993"/>
    </source>
</evidence>
<evidence type="ECO:0000256" key="3">
    <source>
        <dbReference type="ARBA" id="ARBA00022723"/>
    </source>
</evidence>
<evidence type="ECO:0000313" key="16">
    <source>
        <dbReference type="Proteomes" id="UP000659654"/>
    </source>
</evidence>
<feature type="domain" description="Nuclear receptor" evidence="12">
    <location>
        <begin position="22"/>
        <end position="97"/>
    </location>
</feature>
<dbReference type="GO" id="GO:0005634">
    <property type="term" value="C:nucleus"/>
    <property type="evidence" value="ECO:0007669"/>
    <property type="project" value="UniProtKB-SubCell"/>
</dbReference>
<name>A0A1I7S4P6_BURXY</name>
<evidence type="ECO:0000256" key="9">
    <source>
        <dbReference type="ARBA" id="ARBA00023170"/>
    </source>
</evidence>
<dbReference type="PANTHER" id="PTHR46011">
    <property type="entry name" value="NUCLEAR HORMONE RECEPTOR FAMILY MEMBER NHR-86-RELATED"/>
    <property type="match status" value="1"/>
</dbReference>
<evidence type="ECO:0000256" key="8">
    <source>
        <dbReference type="ARBA" id="ARBA00023163"/>
    </source>
</evidence>
<dbReference type="Proteomes" id="UP000659654">
    <property type="component" value="Unassembled WGS sequence"/>
</dbReference>
<keyword evidence="3 11" id="KW-0479">Metal-binding</keyword>
<dbReference type="Proteomes" id="UP000582659">
    <property type="component" value="Unassembled WGS sequence"/>
</dbReference>
<dbReference type="GO" id="GO:0000978">
    <property type="term" value="F:RNA polymerase II cis-regulatory region sequence-specific DNA binding"/>
    <property type="evidence" value="ECO:0007669"/>
    <property type="project" value="InterPro"/>
</dbReference>
<sequence>MDLPETSSVDYLIVDFSAGDKENVCQICGATPAGNHFNVISCRPCSAFFRRTVVLQRNFTCKLRGNCPINKNIRSICSHCRFKKCIFLGMNTHNINVNYDKASPKISQTSLTAAPKISPTPVMDKMIEGYRLFDEESRKLFFVCNPEELFSSEEEMFKPDTIYENLVYHRSQSVYILEMAMNYYPDFKDIETEARKLIFRSYSFRFARLRVFHLNTMYFVDNANRVVTHFGRYVDRHKHDIFFRTEIDPKESERMLMPIQRHVFSTVSKFRKLRVDEFEVVALSGLIMWMEANQFFGDSRYIMNSDHLLAELSWYEKNKHGEKKGAVRMGQICSILRNIEELVLVMKVARHFKMFLTKFGDPGFLEMQRQKMRNAH</sequence>
<dbReference type="AlphaFoldDB" id="A0A1I7S4P6"/>
<dbReference type="InterPro" id="IPR049636">
    <property type="entry name" value="HNF4-like_DBD"/>
</dbReference>
<evidence type="ECO:0000256" key="4">
    <source>
        <dbReference type="ARBA" id="ARBA00022771"/>
    </source>
</evidence>
<keyword evidence="7 11" id="KW-0238">DNA-binding</keyword>
<keyword evidence="8 11" id="KW-0804">Transcription</keyword>
<dbReference type="Pfam" id="PF00105">
    <property type="entry name" value="zf-C4"/>
    <property type="match status" value="1"/>
</dbReference>
<evidence type="ECO:0000256" key="1">
    <source>
        <dbReference type="ARBA" id="ARBA00004123"/>
    </source>
</evidence>
<evidence type="ECO:0000256" key="5">
    <source>
        <dbReference type="ARBA" id="ARBA00022833"/>
    </source>
</evidence>
<evidence type="ECO:0000256" key="6">
    <source>
        <dbReference type="ARBA" id="ARBA00023015"/>
    </source>
</evidence>
<dbReference type="InterPro" id="IPR000536">
    <property type="entry name" value="Nucl_hrmn_rcpt_lig-bd"/>
</dbReference>
<reference evidence="14" key="2">
    <citation type="submission" date="2020-08" db="EMBL/GenBank/DDBJ databases">
        <authorList>
            <person name="Kikuchi T."/>
        </authorList>
    </citation>
    <scope>NUCLEOTIDE SEQUENCE</scope>
    <source>
        <strain evidence="13">Ka4C1</strain>
    </source>
</reference>
<dbReference type="SUPFAM" id="SSF48508">
    <property type="entry name" value="Nuclear receptor ligand-binding domain"/>
    <property type="match status" value="1"/>
</dbReference>
<dbReference type="PANTHER" id="PTHR46011:SF32">
    <property type="entry name" value="NUCLEAR HORMONE RECEPTOR FAMILY"/>
    <property type="match status" value="1"/>
</dbReference>
<evidence type="ECO:0000259" key="12">
    <source>
        <dbReference type="PROSITE" id="PS51030"/>
    </source>
</evidence>
<accession>A0A1I7S4P6</accession>
<dbReference type="InterPro" id="IPR035500">
    <property type="entry name" value="NHR-like_dom_sf"/>
</dbReference>
<dbReference type="GO" id="GO:0003700">
    <property type="term" value="F:DNA-binding transcription factor activity"/>
    <property type="evidence" value="ECO:0007669"/>
    <property type="project" value="InterPro"/>
</dbReference>
<dbReference type="GO" id="GO:0006357">
    <property type="term" value="P:regulation of transcription by RNA polymerase II"/>
    <property type="evidence" value="ECO:0007669"/>
    <property type="project" value="TreeGrafter"/>
</dbReference>
<dbReference type="Proteomes" id="UP000095284">
    <property type="component" value="Unplaced"/>
</dbReference>
<evidence type="ECO:0000256" key="7">
    <source>
        <dbReference type="ARBA" id="ARBA00023125"/>
    </source>
</evidence>
<dbReference type="CDD" id="cd06960">
    <property type="entry name" value="NR_DBD_HNF4A"/>
    <property type="match status" value="1"/>
</dbReference>
<evidence type="ECO:0000313" key="13">
    <source>
        <dbReference type="EMBL" id="CAD5227236.1"/>
    </source>
</evidence>
<proteinExistence type="inferred from homology"/>
<dbReference type="EMBL" id="CAJFCV020000004">
    <property type="protein sequence ID" value="CAG9117279.1"/>
    <property type="molecule type" value="Genomic_DNA"/>
</dbReference>
<evidence type="ECO:0000256" key="11">
    <source>
        <dbReference type="RuleBase" id="RU004334"/>
    </source>
</evidence>
<evidence type="ECO:0000313" key="15">
    <source>
        <dbReference type="Proteomes" id="UP000095284"/>
    </source>
</evidence>
<keyword evidence="4 11" id="KW-0863">Zinc-finger</keyword>
<dbReference type="eggNOG" id="KOG3575">
    <property type="taxonomic scope" value="Eukaryota"/>
</dbReference>
<dbReference type="InterPro" id="IPR013088">
    <property type="entry name" value="Znf_NHR/GATA"/>
</dbReference>
<dbReference type="SMR" id="A0A1I7S4P6"/>
<dbReference type="FunFam" id="3.30.50.10:FF:000030">
    <property type="entry name" value="Nuclear Hormone Receptor family"/>
    <property type="match status" value="1"/>
</dbReference>
<evidence type="ECO:0000256" key="10">
    <source>
        <dbReference type="ARBA" id="ARBA00023242"/>
    </source>
</evidence>
<comment type="subcellular location">
    <subcellularLocation>
        <location evidence="1 11">Nucleus</location>
    </subcellularLocation>
</comment>
<dbReference type="PRINTS" id="PR00047">
    <property type="entry name" value="STROIDFINGER"/>
</dbReference>
<dbReference type="SUPFAM" id="SSF57716">
    <property type="entry name" value="Glucocorticoid receptor-like (DNA-binding domain)"/>
    <property type="match status" value="1"/>
</dbReference>
<dbReference type="PROSITE" id="PS51030">
    <property type="entry name" value="NUCLEAR_REC_DBD_2"/>
    <property type="match status" value="1"/>
</dbReference>
<keyword evidence="5 11" id="KW-0862">Zinc</keyword>
<dbReference type="Pfam" id="PF00104">
    <property type="entry name" value="Hormone_recep"/>
    <property type="match status" value="1"/>
</dbReference>
<organism evidence="15 17">
    <name type="scientific">Bursaphelenchus xylophilus</name>
    <name type="common">Pinewood nematode worm</name>
    <name type="synonym">Aphelenchoides xylophilus</name>
    <dbReference type="NCBI Taxonomy" id="6326"/>
    <lineage>
        <taxon>Eukaryota</taxon>
        <taxon>Metazoa</taxon>
        <taxon>Ecdysozoa</taxon>
        <taxon>Nematoda</taxon>
        <taxon>Chromadorea</taxon>
        <taxon>Rhabditida</taxon>
        <taxon>Tylenchina</taxon>
        <taxon>Tylenchomorpha</taxon>
        <taxon>Aphelenchoidea</taxon>
        <taxon>Aphelenchoididae</taxon>
        <taxon>Bursaphelenchus</taxon>
    </lineage>
</organism>
<gene>
    <name evidence="13" type="ORF">BXYJ_LOCUS9781</name>
</gene>
<keyword evidence="10 11" id="KW-0539">Nucleus</keyword>
<dbReference type="OrthoDB" id="10018779at2759"/>
<dbReference type="InterPro" id="IPR001628">
    <property type="entry name" value="Znf_hrmn_rcpt"/>
</dbReference>
<comment type="similarity">
    <text evidence="2 11">Belongs to the nuclear hormone receptor family.</text>
</comment>
<dbReference type="EMBL" id="CAJFDI010000004">
    <property type="protein sequence ID" value="CAD5227236.1"/>
    <property type="molecule type" value="Genomic_DNA"/>
</dbReference>
<dbReference type="GO" id="GO:0008270">
    <property type="term" value="F:zinc ion binding"/>
    <property type="evidence" value="ECO:0007669"/>
    <property type="project" value="UniProtKB-KW"/>
</dbReference>
<dbReference type="PROSITE" id="PS00031">
    <property type="entry name" value="NUCLEAR_REC_DBD_1"/>
    <property type="match status" value="1"/>
</dbReference>
<keyword evidence="6 11" id="KW-0805">Transcription regulation</keyword>
<dbReference type="Gene3D" id="1.10.565.10">
    <property type="entry name" value="Retinoid X Receptor"/>
    <property type="match status" value="1"/>
</dbReference>
<keyword evidence="9 11" id="KW-0675">Receptor</keyword>
<evidence type="ECO:0000313" key="17">
    <source>
        <dbReference type="WBParaSite" id="BXY_0797900.1"/>
    </source>
</evidence>
<dbReference type="SMART" id="SM00399">
    <property type="entry name" value="ZnF_C4"/>
    <property type="match status" value="1"/>
</dbReference>
<protein>
    <submittedName>
        <fullName evidence="13">(pine wood nematode) hypothetical protein</fullName>
    </submittedName>
    <submittedName>
        <fullName evidence="17">Nuclear receptor domain-containing protein</fullName>
    </submittedName>
</protein>
<evidence type="ECO:0000313" key="14">
    <source>
        <dbReference type="EMBL" id="CAG9117279.1"/>
    </source>
</evidence>